<organism evidence="1 2">
    <name type="scientific">Alicyclobacillus ferrooxydans</name>
    <dbReference type="NCBI Taxonomy" id="471514"/>
    <lineage>
        <taxon>Bacteria</taxon>
        <taxon>Bacillati</taxon>
        <taxon>Bacillota</taxon>
        <taxon>Bacilli</taxon>
        <taxon>Bacillales</taxon>
        <taxon>Alicyclobacillaceae</taxon>
        <taxon>Alicyclobacillus</taxon>
    </lineage>
</organism>
<sequence>MEKLKLTGKSNHSTDDAMKGLSAVFIDGDRVYIDNGAIHGKSHLEQGMQWVKTKEEVPTPREIWVVWVTLKRNSDMKQGYHGVMPFQLWIDQQAKVGYKSLADQVNKMDKAVKGQIDVTNVPGEVLEKLTRFLKGVRDDLWEQAWPTFKDIFGEPQG</sequence>
<dbReference type="AlphaFoldDB" id="A0A0N8PPS6"/>
<reference evidence="1 2" key="1">
    <citation type="submission" date="2015-09" db="EMBL/GenBank/DDBJ databases">
        <title>Draft genome sequence of Alicyclobacillus ferrooxydans DSM 22381.</title>
        <authorList>
            <person name="Hemp J."/>
        </authorList>
    </citation>
    <scope>NUCLEOTIDE SEQUENCE [LARGE SCALE GENOMIC DNA]</scope>
    <source>
        <strain evidence="1 2">TC-34</strain>
    </source>
</reference>
<dbReference type="OrthoDB" id="2374547at2"/>
<dbReference type="Proteomes" id="UP000050482">
    <property type="component" value="Unassembled WGS sequence"/>
</dbReference>
<dbReference type="PATRIC" id="fig|471514.4.peg.672"/>
<name>A0A0N8PPS6_9BACL</name>
<dbReference type="Pfam" id="PF08741">
    <property type="entry name" value="YwhD"/>
    <property type="match status" value="1"/>
</dbReference>
<accession>A0A0N8PPS6</accession>
<comment type="caution">
    <text evidence="1">The sequence shown here is derived from an EMBL/GenBank/DDBJ whole genome shotgun (WGS) entry which is preliminary data.</text>
</comment>
<dbReference type="RefSeq" id="WP_054967885.1">
    <property type="nucleotide sequence ID" value="NZ_LJCO01000014.1"/>
</dbReference>
<dbReference type="EMBL" id="LJCO01000014">
    <property type="protein sequence ID" value="KPV45149.1"/>
    <property type="molecule type" value="Genomic_DNA"/>
</dbReference>
<evidence type="ECO:0000313" key="2">
    <source>
        <dbReference type="Proteomes" id="UP000050482"/>
    </source>
</evidence>
<dbReference type="STRING" id="471514.AN477_04000"/>
<protein>
    <recommendedName>
        <fullName evidence="3">YwhD family protein</fullName>
    </recommendedName>
</protein>
<proteinExistence type="predicted"/>
<evidence type="ECO:0008006" key="3">
    <source>
        <dbReference type="Google" id="ProtNLM"/>
    </source>
</evidence>
<evidence type="ECO:0000313" key="1">
    <source>
        <dbReference type="EMBL" id="KPV45149.1"/>
    </source>
</evidence>
<dbReference type="InterPro" id="IPR014852">
    <property type="entry name" value="YwhD"/>
</dbReference>
<keyword evidence="2" id="KW-1185">Reference proteome</keyword>
<gene>
    <name evidence="1" type="ORF">AN477_04000</name>
</gene>